<dbReference type="Proteomes" id="UP000003254">
    <property type="component" value="Unassembled WGS sequence"/>
</dbReference>
<dbReference type="AlphaFoldDB" id="B5CLL9"/>
<gene>
    <name evidence="1" type="ORF">RUMLAC_00341</name>
</gene>
<reference evidence="1 2" key="1">
    <citation type="submission" date="2008-08" db="EMBL/GenBank/DDBJ databases">
        <title>Draft genome sequence of Ruminococcus lactaris ATCC 29176.</title>
        <authorList>
            <person name="Sudarsanam P."/>
            <person name="Ley R."/>
            <person name="Guruge J."/>
            <person name="Turnbaugh P.J."/>
            <person name="Mahowald M."/>
            <person name="Liep D."/>
            <person name="Gordon J."/>
        </authorList>
    </citation>
    <scope>NUCLEOTIDE SEQUENCE [LARGE SCALE GENOMIC DNA]</scope>
    <source>
        <strain evidence="1 2">ATCC 29176</strain>
    </source>
</reference>
<evidence type="ECO:0000313" key="2">
    <source>
        <dbReference type="Proteomes" id="UP000003254"/>
    </source>
</evidence>
<proteinExistence type="predicted"/>
<comment type="caution">
    <text evidence="1">The sequence shown here is derived from an EMBL/GenBank/DDBJ whole genome shotgun (WGS) entry which is preliminary data.</text>
</comment>
<sequence length="50" mass="6055">MLLLVTTFCCYVAQSSLKELRKCRQNVGKRTVEKENERKLRKRCQIHIRF</sequence>
<dbReference type="EMBL" id="ABOU02000014">
    <property type="protein sequence ID" value="EDY33871.1"/>
    <property type="molecule type" value="Genomic_DNA"/>
</dbReference>
<keyword evidence="2" id="KW-1185">Reference proteome</keyword>
<evidence type="ECO:0000313" key="1">
    <source>
        <dbReference type="EMBL" id="EDY33871.1"/>
    </source>
</evidence>
<reference evidence="1 2" key="2">
    <citation type="submission" date="2008-08" db="EMBL/GenBank/DDBJ databases">
        <authorList>
            <person name="Fulton L."/>
            <person name="Clifton S."/>
            <person name="Fulton B."/>
            <person name="Xu J."/>
            <person name="Minx P."/>
            <person name="Pepin K.H."/>
            <person name="Johnson M."/>
            <person name="Bhonagiri V."/>
            <person name="Nash W.E."/>
            <person name="Mardis E.R."/>
            <person name="Wilson R.K."/>
        </authorList>
    </citation>
    <scope>NUCLEOTIDE SEQUENCE [LARGE SCALE GENOMIC DNA]</scope>
    <source>
        <strain evidence="1 2">ATCC 29176</strain>
    </source>
</reference>
<organism evidence="1 2">
    <name type="scientific">[Ruminococcus] lactaris ATCC 29176</name>
    <dbReference type="NCBI Taxonomy" id="471875"/>
    <lineage>
        <taxon>Bacteria</taxon>
        <taxon>Bacillati</taxon>
        <taxon>Bacillota</taxon>
        <taxon>Clostridia</taxon>
        <taxon>Lachnospirales</taxon>
        <taxon>Lachnospiraceae</taxon>
        <taxon>Mediterraneibacter</taxon>
    </lineage>
</organism>
<name>B5CLL9_9FIRM</name>
<dbReference type="HOGENOM" id="CLU_3122344_0_0_9"/>
<accession>B5CLL9</accession>
<protein>
    <submittedName>
        <fullName evidence="1">Uncharacterized protein</fullName>
    </submittedName>
</protein>